<dbReference type="PANTHER" id="PTHR38926:SF29">
    <property type="entry name" value="F-BOX PROTEIN SKIP19-RELATED"/>
    <property type="match status" value="1"/>
</dbReference>
<protein>
    <recommendedName>
        <fullName evidence="1">F-box domain-containing protein</fullName>
    </recommendedName>
</protein>
<evidence type="ECO:0000313" key="2">
    <source>
        <dbReference type="EMBL" id="EFH51111.1"/>
    </source>
</evidence>
<evidence type="ECO:0000313" key="3">
    <source>
        <dbReference type="Proteomes" id="UP000008694"/>
    </source>
</evidence>
<dbReference type="Pfam" id="PF12937">
    <property type="entry name" value="F-box-like"/>
    <property type="match status" value="1"/>
</dbReference>
<evidence type="ECO:0000259" key="1">
    <source>
        <dbReference type="PROSITE" id="PS50181"/>
    </source>
</evidence>
<dbReference type="Proteomes" id="UP000008694">
    <property type="component" value="Unassembled WGS sequence"/>
</dbReference>
<dbReference type="KEGG" id="aly:9310919"/>
<proteinExistence type="predicted"/>
<dbReference type="InterPro" id="IPR001810">
    <property type="entry name" value="F-box_dom"/>
</dbReference>
<reference evidence="3" key="1">
    <citation type="journal article" date="2011" name="Nat. Genet.">
        <title>The Arabidopsis lyrata genome sequence and the basis of rapid genome size change.</title>
        <authorList>
            <person name="Hu T.T."/>
            <person name="Pattyn P."/>
            <person name="Bakker E.G."/>
            <person name="Cao J."/>
            <person name="Cheng J.-F."/>
            <person name="Clark R.M."/>
            <person name="Fahlgren N."/>
            <person name="Fawcett J.A."/>
            <person name="Grimwood J."/>
            <person name="Gundlach H."/>
            <person name="Haberer G."/>
            <person name="Hollister J.D."/>
            <person name="Ossowski S."/>
            <person name="Ottilar R.P."/>
            <person name="Salamov A.A."/>
            <person name="Schneeberger K."/>
            <person name="Spannagl M."/>
            <person name="Wang X."/>
            <person name="Yang L."/>
            <person name="Nasrallah M.E."/>
            <person name="Bergelson J."/>
            <person name="Carrington J.C."/>
            <person name="Gaut B.S."/>
            <person name="Schmutz J."/>
            <person name="Mayer K.F.X."/>
            <person name="Van de Peer Y."/>
            <person name="Grigoriev I.V."/>
            <person name="Nordborg M."/>
            <person name="Weigel D."/>
            <person name="Guo Y.-L."/>
        </authorList>
    </citation>
    <scope>NUCLEOTIDE SEQUENCE [LARGE SCALE GENOMIC DNA]</scope>
    <source>
        <strain evidence="3">cv. MN47</strain>
    </source>
</reference>
<dbReference type="eggNOG" id="KOG1947">
    <property type="taxonomic scope" value="Eukaryota"/>
</dbReference>
<dbReference type="PANTHER" id="PTHR38926">
    <property type="entry name" value="F-BOX DOMAIN CONTAINING PROTEIN, EXPRESSED"/>
    <property type="match status" value="1"/>
</dbReference>
<dbReference type="Gene3D" id="1.20.1280.50">
    <property type="match status" value="1"/>
</dbReference>
<feature type="domain" description="F-box" evidence="1">
    <location>
        <begin position="6"/>
        <end position="53"/>
    </location>
</feature>
<dbReference type="AlphaFoldDB" id="D7M2K8"/>
<accession>D7M2K8</accession>
<dbReference type="EMBL" id="GL348718">
    <property type="protein sequence ID" value="EFH51111.1"/>
    <property type="molecule type" value="Genomic_DNA"/>
</dbReference>
<dbReference type="PROSITE" id="PS50181">
    <property type="entry name" value="FBOX"/>
    <property type="match status" value="1"/>
</dbReference>
<keyword evidence="3" id="KW-1185">Reference proteome</keyword>
<dbReference type="OrthoDB" id="2095648at2759"/>
<dbReference type="InterPro" id="IPR032675">
    <property type="entry name" value="LRR_dom_sf"/>
</dbReference>
<gene>
    <name evidence="2" type="ORF">ARALYDRAFT_911821</name>
</gene>
<sequence length="223" mass="25572">MKDRGYRNWAELPSDLTSSILLRLSVIEILENAQKVCRLWRRVCKDPWMWRRIDMRNPKNLGGMIDMEIICRHAVDRSQGGLVEIDIGYFGTDSLLNYMADSSSNLRSLRLVKCNLITEVVKLPLLEDLEVSFCDLSGDSLRVVGQSCPNLKTLKLNYNLRTVCIIARFDGIAIAIAIAESMPQLRHLELLWNRLTNTGLNAILDSCPHLEHLYEGYSREEMF</sequence>
<dbReference type="Gene3D" id="3.80.10.10">
    <property type="entry name" value="Ribonuclease Inhibitor"/>
    <property type="match status" value="1"/>
</dbReference>
<organism evidence="3">
    <name type="scientific">Arabidopsis lyrata subsp. lyrata</name>
    <name type="common">Lyre-leaved rock-cress</name>
    <dbReference type="NCBI Taxonomy" id="81972"/>
    <lineage>
        <taxon>Eukaryota</taxon>
        <taxon>Viridiplantae</taxon>
        <taxon>Streptophyta</taxon>
        <taxon>Embryophyta</taxon>
        <taxon>Tracheophyta</taxon>
        <taxon>Spermatophyta</taxon>
        <taxon>Magnoliopsida</taxon>
        <taxon>eudicotyledons</taxon>
        <taxon>Gunneridae</taxon>
        <taxon>Pentapetalae</taxon>
        <taxon>rosids</taxon>
        <taxon>malvids</taxon>
        <taxon>Brassicales</taxon>
        <taxon>Brassicaceae</taxon>
        <taxon>Camelineae</taxon>
        <taxon>Arabidopsis</taxon>
    </lineage>
</organism>
<name>D7M2K8_ARALL</name>
<dbReference type="HOGENOM" id="CLU_044915_0_1_1"/>
<dbReference type="Gramene" id="scaffold_603878.1">
    <property type="protein sequence ID" value="scaffold_603878.1"/>
    <property type="gene ID" value="scaffold_603878.1"/>
</dbReference>
<dbReference type="SUPFAM" id="SSF52047">
    <property type="entry name" value="RNI-like"/>
    <property type="match status" value="1"/>
</dbReference>
<dbReference type="CDD" id="cd22164">
    <property type="entry name" value="F-box_AtSKIP19-like"/>
    <property type="match status" value="1"/>
</dbReference>